<evidence type="ECO:0000256" key="11">
    <source>
        <dbReference type="ARBA" id="ARBA00038058"/>
    </source>
</evidence>
<dbReference type="InterPro" id="IPR045028">
    <property type="entry name" value="DinG/Rad3-like"/>
</dbReference>
<reference evidence="16" key="1">
    <citation type="submission" date="2021-03" db="EMBL/GenBank/DDBJ databases">
        <title>Plesiomonas shigelloides zfcc0051, isolated from zebrafish feces.</title>
        <authorList>
            <person name="Vanderhoek Z."/>
            <person name="Gaulke C."/>
        </authorList>
    </citation>
    <scope>NUCLEOTIDE SEQUENCE</scope>
    <source>
        <strain evidence="16">Zfcc0051</strain>
    </source>
</reference>
<dbReference type="Pfam" id="PF06733">
    <property type="entry name" value="DEAD_2"/>
    <property type="match status" value="1"/>
</dbReference>
<dbReference type="GO" id="GO:0043139">
    <property type="term" value="F:5'-3' DNA helicase activity"/>
    <property type="evidence" value="ECO:0007669"/>
    <property type="project" value="UniProtKB-EC"/>
</dbReference>
<dbReference type="SUPFAM" id="SSF52540">
    <property type="entry name" value="P-loop containing nucleoside triphosphate hydrolases"/>
    <property type="match status" value="2"/>
</dbReference>
<proteinExistence type="inferred from homology"/>
<comment type="catalytic activity">
    <reaction evidence="13">
        <text>ATP + H2O = ADP + phosphate + H(+)</text>
        <dbReference type="Rhea" id="RHEA:13065"/>
        <dbReference type="ChEBI" id="CHEBI:15377"/>
        <dbReference type="ChEBI" id="CHEBI:15378"/>
        <dbReference type="ChEBI" id="CHEBI:30616"/>
        <dbReference type="ChEBI" id="CHEBI:43474"/>
        <dbReference type="ChEBI" id="CHEBI:456216"/>
        <dbReference type="EC" id="5.6.2.3"/>
    </reaction>
</comment>
<evidence type="ECO:0000256" key="13">
    <source>
        <dbReference type="ARBA" id="ARBA00048954"/>
    </source>
</evidence>
<protein>
    <recommendedName>
        <fullName evidence="14">ATP-dependent DNA helicase YoaA</fullName>
        <ecNumber evidence="12">5.6.2.3</ecNumber>
    </recommendedName>
</protein>
<evidence type="ECO:0000256" key="5">
    <source>
        <dbReference type="ARBA" id="ARBA00022806"/>
    </source>
</evidence>
<name>A0A8I2B428_PLESH</name>
<evidence type="ECO:0000256" key="14">
    <source>
        <dbReference type="ARBA" id="ARBA00071792"/>
    </source>
</evidence>
<keyword evidence="9" id="KW-0238">DNA-binding</keyword>
<dbReference type="Gene3D" id="3.40.50.300">
    <property type="entry name" value="P-loop containing nucleotide triphosphate hydrolases"/>
    <property type="match status" value="2"/>
</dbReference>
<dbReference type="InterPro" id="IPR027417">
    <property type="entry name" value="P-loop_NTPase"/>
</dbReference>
<evidence type="ECO:0000256" key="1">
    <source>
        <dbReference type="ARBA" id="ARBA00001966"/>
    </source>
</evidence>
<dbReference type="InterPro" id="IPR014013">
    <property type="entry name" value="Helic_SF1/SF2_ATP-bd_DinG/Rad3"/>
</dbReference>
<comment type="cofactor">
    <cofactor evidence="1">
        <name>[4Fe-4S] cluster</name>
        <dbReference type="ChEBI" id="CHEBI:49883"/>
    </cofactor>
</comment>
<sequence>MTDNYFADDGILARNIEGFHAREPQRQMAQAVGEAIEHKSALVVEAGTGTGKTYAYLVPALAAKRKTIISTGSKNLQDQLFRRDLPTIEGALNFTGRVALLKGRANYLCLDRLDRQMAESHLTDKTVLADLVRIRTWSSSSDSGDLSDCDAVAEDSPVLPMVTSTNESCLGTECPQYQECYVVRARRRALEADVVVVNHHLFLADMVVKETGFAELIPEAEVIIFDEAHQLPDIASQYFGQSLTSRQLLDLGKDMLLGYHLEVRDVAQLSKCAERLTQTTQDLCIVLNGGIGRGNWRDALKNPLIQRELSRLNDALDFAAEVLRLVVGRSKLLDAAFERAEQFRARLKRLSDTDVTGYSYWYESSGRHFSLNLTPLSVADKFSEQMRLHPAAWIFTSATLAVGENFDHYCQRLGIAKARQLTLTSPFDYPSQALLCVPRFLPEPNRPYTAEALVNLLTPVIEASQGRCFFLCTSHQMMRDLAERFRARLSLPVLVQGETGKQKLLETFVEHGNALLVATGSFWEGVDVRGQALSCVIIDKLPFTAPDDPLLKARMEDSQRRGCDPFSDVQLPDAVITLKQGVGRLIRDTQDRGVVVICDARLVSRPYGQVFLESLPPLPRSRDVGQAIAFLHQIAPHGE</sequence>
<evidence type="ECO:0000256" key="9">
    <source>
        <dbReference type="ARBA" id="ARBA00023125"/>
    </source>
</evidence>
<dbReference type="GO" id="GO:0046872">
    <property type="term" value="F:metal ion binding"/>
    <property type="evidence" value="ECO:0007669"/>
    <property type="project" value="UniProtKB-KW"/>
</dbReference>
<dbReference type="RefSeq" id="WP_207541565.1">
    <property type="nucleotide sequence ID" value="NZ_JAFNAA010000002.1"/>
</dbReference>
<evidence type="ECO:0000256" key="6">
    <source>
        <dbReference type="ARBA" id="ARBA00022840"/>
    </source>
</evidence>
<feature type="domain" description="Helicase ATP-binding" evidence="15">
    <location>
        <begin position="11"/>
        <end position="273"/>
    </location>
</feature>
<keyword evidence="10" id="KW-0413">Isomerase</keyword>
<keyword evidence="3" id="KW-0547">Nucleotide-binding</keyword>
<keyword evidence="7" id="KW-0408">Iron</keyword>
<dbReference type="EC" id="5.6.2.3" evidence="12"/>
<dbReference type="FunFam" id="3.40.50.300:FF:000499">
    <property type="entry name" value="ATP-dependent DNA helicase"/>
    <property type="match status" value="1"/>
</dbReference>
<keyword evidence="8" id="KW-0411">Iron-sulfur</keyword>
<evidence type="ECO:0000259" key="15">
    <source>
        <dbReference type="PROSITE" id="PS51193"/>
    </source>
</evidence>
<dbReference type="FunFam" id="3.40.50.300:FF:000466">
    <property type="entry name" value="ATP-dependent DNA helicase"/>
    <property type="match status" value="1"/>
</dbReference>
<evidence type="ECO:0000313" key="17">
    <source>
        <dbReference type="Proteomes" id="UP000664658"/>
    </source>
</evidence>
<dbReference type="AlphaFoldDB" id="A0A8I2B428"/>
<dbReference type="GO" id="GO:0003677">
    <property type="term" value="F:DNA binding"/>
    <property type="evidence" value="ECO:0007669"/>
    <property type="project" value="UniProtKB-KW"/>
</dbReference>
<evidence type="ECO:0000256" key="10">
    <source>
        <dbReference type="ARBA" id="ARBA00023235"/>
    </source>
</evidence>
<evidence type="ECO:0000256" key="4">
    <source>
        <dbReference type="ARBA" id="ARBA00022801"/>
    </source>
</evidence>
<organism evidence="16 17">
    <name type="scientific">Plesiomonas shigelloides</name>
    <name type="common">Aeromonas shigelloides</name>
    <dbReference type="NCBI Taxonomy" id="703"/>
    <lineage>
        <taxon>Bacteria</taxon>
        <taxon>Pseudomonadati</taxon>
        <taxon>Pseudomonadota</taxon>
        <taxon>Gammaproteobacteria</taxon>
        <taxon>Enterobacterales</taxon>
        <taxon>Enterobacteriaceae</taxon>
        <taxon>Plesiomonas</taxon>
    </lineage>
</organism>
<dbReference type="EMBL" id="JAFNAA010000002">
    <property type="protein sequence ID" value="MBO1107083.1"/>
    <property type="molecule type" value="Genomic_DNA"/>
</dbReference>
<evidence type="ECO:0000256" key="7">
    <source>
        <dbReference type="ARBA" id="ARBA00023004"/>
    </source>
</evidence>
<dbReference type="Pfam" id="PF13307">
    <property type="entry name" value="Helicase_C_2"/>
    <property type="match status" value="1"/>
</dbReference>
<comment type="caution">
    <text evidence="16">The sequence shown here is derived from an EMBL/GenBank/DDBJ whole genome shotgun (WGS) entry which is preliminary data.</text>
</comment>
<evidence type="ECO:0000256" key="2">
    <source>
        <dbReference type="ARBA" id="ARBA00022723"/>
    </source>
</evidence>
<dbReference type="SMART" id="SM00491">
    <property type="entry name" value="HELICc2"/>
    <property type="match status" value="1"/>
</dbReference>
<dbReference type="PROSITE" id="PS51193">
    <property type="entry name" value="HELICASE_ATP_BIND_2"/>
    <property type="match status" value="1"/>
</dbReference>
<evidence type="ECO:0000256" key="8">
    <source>
        <dbReference type="ARBA" id="ARBA00023014"/>
    </source>
</evidence>
<dbReference type="Proteomes" id="UP000664658">
    <property type="component" value="Unassembled WGS sequence"/>
</dbReference>
<comment type="similarity">
    <text evidence="11">Belongs to the helicase family. DinG subfamily.</text>
</comment>
<dbReference type="PANTHER" id="PTHR11472:SF34">
    <property type="entry name" value="REGULATOR OF TELOMERE ELONGATION HELICASE 1"/>
    <property type="match status" value="1"/>
</dbReference>
<dbReference type="InterPro" id="IPR010614">
    <property type="entry name" value="RAD3-like_helicase_DEAD"/>
</dbReference>
<dbReference type="GO" id="GO:0006281">
    <property type="term" value="P:DNA repair"/>
    <property type="evidence" value="ECO:0007669"/>
    <property type="project" value="TreeGrafter"/>
</dbReference>
<dbReference type="GO" id="GO:0005524">
    <property type="term" value="F:ATP binding"/>
    <property type="evidence" value="ECO:0007669"/>
    <property type="project" value="UniProtKB-KW"/>
</dbReference>
<dbReference type="GO" id="GO:0016818">
    <property type="term" value="F:hydrolase activity, acting on acid anhydrides, in phosphorus-containing anhydrides"/>
    <property type="evidence" value="ECO:0007669"/>
    <property type="project" value="InterPro"/>
</dbReference>
<accession>A0A8I2B428</accession>
<evidence type="ECO:0000313" key="16">
    <source>
        <dbReference type="EMBL" id="MBO1107083.1"/>
    </source>
</evidence>
<gene>
    <name evidence="16" type="ORF">J2R62_02405</name>
</gene>
<keyword evidence="2" id="KW-0479">Metal-binding</keyword>
<keyword evidence="5 16" id="KW-0347">Helicase</keyword>
<dbReference type="PANTHER" id="PTHR11472">
    <property type="entry name" value="DNA REPAIR DEAD HELICASE RAD3/XP-D SUBFAMILY MEMBER"/>
    <property type="match status" value="1"/>
</dbReference>
<evidence type="ECO:0000256" key="3">
    <source>
        <dbReference type="ARBA" id="ARBA00022741"/>
    </source>
</evidence>
<evidence type="ECO:0000256" key="12">
    <source>
        <dbReference type="ARBA" id="ARBA00044969"/>
    </source>
</evidence>
<keyword evidence="4" id="KW-0378">Hydrolase</keyword>
<keyword evidence="6" id="KW-0067">ATP-binding</keyword>
<dbReference type="GO" id="GO:0051536">
    <property type="term" value="F:iron-sulfur cluster binding"/>
    <property type="evidence" value="ECO:0007669"/>
    <property type="project" value="UniProtKB-KW"/>
</dbReference>
<dbReference type="InterPro" id="IPR006555">
    <property type="entry name" value="ATP-dep_Helicase_C"/>
</dbReference>